<proteinExistence type="predicted"/>
<reference evidence="1" key="1">
    <citation type="journal article" date="2021" name="Environ. Microbiol.">
        <title>New insights into the diversity and evolution of the archaeal mobilome from three complete genomes of Saccharolobus shibatae.</title>
        <authorList>
            <person name="Medvedeva S."/>
            <person name="Brandt D."/>
            <person name="Cvirkaite-Krupovic V."/>
            <person name="Liu Y."/>
            <person name="Severinov K."/>
            <person name="Ishino S."/>
            <person name="Ishino Y."/>
            <person name="Prangishvili D."/>
            <person name="Kalinowski J."/>
            <person name="Krupovic M."/>
        </authorList>
    </citation>
    <scope>NUCLEOTIDE SEQUENCE</scope>
    <source>
        <strain evidence="1">B12</strain>
    </source>
</reference>
<accession>A0A8F5BMD0</accession>
<gene>
    <name evidence="1" type="ORF">J5U23_00686</name>
</gene>
<organism evidence="1 2">
    <name type="scientific">Saccharolobus shibatae (strain ATCC 51178 / DSM 5389 / JCM 8931 / NBRC 15437 / B12)</name>
    <name type="common">Sulfolobus shibatae</name>
    <dbReference type="NCBI Taxonomy" id="523848"/>
    <lineage>
        <taxon>Archaea</taxon>
        <taxon>Thermoproteota</taxon>
        <taxon>Thermoprotei</taxon>
        <taxon>Sulfolobales</taxon>
        <taxon>Sulfolobaceae</taxon>
        <taxon>Saccharolobus</taxon>
    </lineage>
</organism>
<dbReference type="AlphaFoldDB" id="A0A8F5BMD0"/>
<dbReference type="Proteomes" id="UP000694018">
    <property type="component" value="Chromosome"/>
</dbReference>
<evidence type="ECO:0000313" key="2">
    <source>
        <dbReference type="Proteomes" id="UP000694018"/>
    </source>
</evidence>
<evidence type="ECO:0000313" key="1">
    <source>
        <dbReference type="EMBL" id="QXJ27818.1"/>
    </source>
</evidence>
<dbReference type="EMBL" id="CP077717">
    <property type="protein sequence ID" value="QXJ27818.1"/>
    <property type="molecule type" value="Genomic_DNA"/>
</dbReference>
<protein>
    <submittedName>
        <fullName evidence="1">Uncharacterized protein</fullName>
    </submittedName>
</protein>
<name>A0A8F5BMD0_SACSH</name>
<dbReference type="KEGG" id="sshi:J5U23_00686"/>
<sequence length="37" mass="4548">MKYVVQSFSFQFRESLSLPLREPLSIPFIIFFNQFYK</sequence>